<keyword evidence="1" id="KW-0863">Zinc-finger</keyword>
<dbReference type="Gene3D" id="3.30.40.10">
    <property type="entry name" value="Zinc/RING finger domain, C3HC4 (zinc finger)"/>
    <property type="match status" value="1"/>
</dbReference>
<evidence type="ECO:0000259" key="2">
    <source>
        <dbReference type="PROSITE" id="PS50089"/>
    </source>
</evidence>
<accession>F9WXI1</accession>
<dbReference type="SUPFAM" id="SSF57850">
    <property type="entry name" value="RING/U-box"/>
    <property type="match status" value="1"/>
</dbReference>
<dbReference type="InterPro" id="IPR001841">
    <property type="entry name" value="Znf_RING"/>
</dbReference>
<dbReference type="Proteomes" id="UP000008062">
    <property type="component" value="Chromosome 1"/>
</dbReference>
<gene>
    <name evidence="3" type="ORF">MYCGRDRAFT_88705</name>
</gene>
<dbReference type="AlphaFoldDB" id="F9WXI1"/>
<protein>
    <recommendedName>
        <fullName evidence="2">RING-type domain-containing protein</fullName>
    </recommendedName>
</protein>
<dbReference type="InterPro" id="IPR013083">
    <property type="entry name" value="Znf_RING/FYVE/PHD"/>
</dbReference>
<dbReference type="GeneID" id="13403324"/>
<keyword evidence="1" id="KW-0862">Zinc</keyword>
<keyword evidence="4" id="KW-1185">Reference proteome</keyword>
<proteinExistence type="predicted"/>
<evidence type="ECO:0000313" key="3">
    <source>
        <dbReference type="EMBL" id="EGP90870.1"/>
    </source>
</evidence>
<sequence>MTAEMTFDMAQNIFSKTKQALEELDEPLLPVSGTFHKVDVVHPVLVLLKENEQVCMMSSASNAPARYDPTAPLVLDAAVTAHAGRDNRSETSMCSFYESTASAANSEPNLAGTFFEDPQEFYESTVSVADSEPNLAGTFFEDMQELVLFHGRTVLSTLPYMRVGDVTPRIRLVVFTELCRPGARHLELYKMYEMKGGEFRTAAEQVDGADYPQWICDLDDLMFRTSDRACRHVAFRFHGPHMEATTMAVNQLSEADRTCLYCTESYLDVGHEPTIPPCGVASHVFCRSCMIRQCEFNDPKTVSCPQCRRLFFTAPRELDYLVFGMINGEYWNDSSSNIGENDGQHFMPNNTSALFNMWLTLISDDLADGTEHDHKRLDFTPEFRKLLLAVESGFRLNYGVEYAGPVSTAALRSQMHDSILAAFISGWRTNYAFPMTLEEKARLDLAQLSEPQLFRPGMAEAIERSIERLARALKLRVCPCGAPGDDFGKHYHGDRYFWSLEDFVRREHITNGLHLLPNEEGDLGVRFNVEMTMAEHAAATDGIRRRLEALEMECRIALEE</sequence>
<feature type="domain" description="RING-type" evidence="2">
    <location>
        <begin position="259"/>
        <end position="308"/>
    </location>
</feature>
<dbReference type="PROSITE" id="PS50089">
    <property type="entry name" value="ZF_RING_2"/>
    <property type="match status" value="1"/>
</dbReference>
<keyword evidence="1" id="KW-0479">Metal-binding</keyword>
<dbReference type="eggNOG" id="ENOG502RGMD">
    <property type="taxonomic scope" value="Eukaryota"/>
</dbReference>
<dbReference type="OMA" id="CCACSAS"/>
<dbReference type="HOGENOM" id="CLU_491093_0_0_1"/>
<dbReference type="GO" id="GO:0008270">
    <property type="term" value="F:zinc ion binding"/>
    <property type="evidence" value="ECO:0007669"/>
    <property type="project" value="UniProtKB-KW"/>
</dbReference>
<evidence type="ECO:0000313" key="4">
    <source>
        <dbReference type="Proteomes" id="UP000008062"/>
    </source>
</evidence>
<dbReference type="KEGG" id="ztr:MYCGRDRAFT_88705"/>
<dbReference type="OrthoDB" id="3626072at2759"/>
<dbReference type="RefSeq" id="XP_003855894.1">
    <property type="nucleotide sequence ID" value="XM_003855846.1"/>
</dbReference>
<dbReference type="EMBL" id="CM001196">
    <property type="protein sequence ID" value="EGP90870.1"/>
    <property type="molecule type" value="Genomic_DNA"/>
</dbReference>
<dbReference type="InParanoid" id="F9WXI1"/>
<reference evidence="3 4" key="1">
    <citation type="journal article" date="2011" name="PLoS Genet.">
        <title>Finished genome of the fungal wheat pathogen Mycosphaerella graminicola reveals dispensome structure, chromosome plasticity, and stealth pathogenesis.</title>
        <authorList>
            <person name="Goodwin S.B."/>
            <person name="Ben M'barek S."/>
            <person name="Dhillon B."/>
            <person name="Wittenberg A.H.J."/>
            <person name="Crane C.F."/>
            <person name="Hane J.K."/>
            <person name="Foster A.J."/>
            <person name="Van der Lee T.A.J."/>
            <person name="Grimwood J."/>
            <person name="Aerts A."/>
            <person name="Antoniw J."/>
            <person name="Bailey A."/>
            <person name="Bluhm B."/>
            <person name="Bowler J."/>
            <person name="Bristow J."/>
            <person name="van der Burgt A."/>
            <person name="Canto-Canche B."/>
            <person name="Churchill A.C.L."/>
            <person name="Conde-Ferraez L."/>
            <person name="Cools H.J."/>
            <person name="Coutinho P.M."/>
            <person name="Csukai M."/>
            <person name="Dehal P."/>
            <person name="De Wit P."/>
            <person name="Donzelli B."/>
            <person name="van de Geest H.C."/>
            <person name="van Ham R.C.H.J."/>
            <person name="Hammond-Kosack K.E."/>
            <person name="Henrissat B."/>
            <person name="Kilian A."/>
            <person name="Kobayashi A.K."/>
            <person name="Koopmann E."/>
            <person name="Kourmpetis Y."/>
            <person name="Kuzniar A."/>
            <person name="Lindquist E."/>
            <person name="Lombard V."/>
            <person name="Maliepaard C."/>
            <person name="Martins N."/>
            <person name="Mehrabi R."/>
            <person name="Nap J.P.H."/>
            <person name="Ponomarenko A."/>
            <person name="Rudd J.J."/>
            <person name="Salamov A."/>
            <person name="Schmutz J."/>
            <person name="Schouten H.J."/>
            <person name="Shapiro H."/>
            <person name="Stergiopoulos I."/>
            <person name="Torriani S.F.F."/>
            <person name="Tu H."/>
            <person name="de Vries R.P."/>
            <person name="Waalwijk C."/>
            <person name="Ware S.B."/>
            <person name="Wiebenga A."/>
            <person name="Zwiers L.-H."/>
            <person name="Oliver R.P."/>
            <person name="Grigoriev I.V."/>
            <person name="Kema G.H.J."/>
        </authorList>
    </citation>
    <scope>NUCLEOTIDE SEQUENCE [LARGE SCALE GENOMIC DNA]</scope>
    <source>
        <strain evidence="4">CBS 115943 / IPO323</strain>
    </source>
</reference>
<name>F9WXI1_ZYMTI</name>
<evidence type="ECO:0000256" key="1">
    <source>
        <dbReference type="PROSITE-ProRule" id="PRU00175"/>
    </source>
</evidence>
<organism evidence="3 4">
    <name type="scientific">Zymoseptoria tritici (strain CBS 115943 / IPO323)</name>
    <name type="common">Speckled leaf blotch fungus</name>
    <name type="synonym">Septoria tritici</name>
    <dbReference type="NCBI Taxonomy" id="336722"/>
    <lineage>
        <taxon>Eukaryota</taxon>
        <taxon>Fungi</taxon>
        <taxon>Dikarya</taxon>
        <taxon>Ascomycota</taxon>
        <taxon>Pezizomycotina</taxon>
        <taxon>Dothideomycetes</taxon>
        <taxon>Dothideomycetidae</taxon>
        <taxon>Mycosphaerellales</taxon>
        <taxon>Mycosphaerellaceae</taxon>
        <taxon>Zymoseptoria</taxon>
    </lineage>
</organism>